<proteinExistence type="predicted"/>
<dbReference type="KEGG" id="pxu:106124226"/>
<evidence type="ECO:0000256" key="1">
    <source>
        <dbReference type="SAM" id="SignalP"/>
    </source>
</evidence>
<reference evidence="2" key="1">
    <citation type="submission" date="2025-08" db="UniProtKB">
        <authorList>
            <consortium name="RefSeq"/>
        </authorList>
    </citation>
    <scope>IDENTIFICATION</scope>
</reference>
<sequence>MSIILYPCLIITFTTITCKGAVTNISGVGYQGYVTIQNDNGIGVSVVGHTSNGQTPFSDLNFYTPPGMTVKKNGDTMMYTYPINNNRGIATGSIQMKPGSISVSSSTYTKSPTFYWPNIPRLDPIMPMFNNFIFPPINYRPPNVEPWFARNMINSLNPLKPVLKNPFMQQNLDQLLNVW</sequence>
<dbReference type="RefSeq" id="XP_013176144.1">
    <property type="nucleotide sequence ID" value="XM_013320690.1"/>
</dbReference>
<dbReference type="Proteomes" id="UP000694872">
    <property type="component" value="Unplaced"/>
</dbReference>
<protein>
    <submittedName>
        <fullName evidence="2">Uncharacterized protein LOC106124226</fullName>
    </submittedName>
</protein>
<gene>
    <name evidence="2" type="primary">LOC106124226</name>
</gene>
<keyword evidence="1" id="KW-0732">Signal</keyword>
<evidence type="ECO:0000313" key="2">
    <source>
        <dbReference type="RefSeq" id="XP_013176144.1"/>
    </source>
</evidence>
<accession>A0AAJ7EG69</accession>
<dbReference type="GeneID" id="106124226"/>
<feature type="signal peptide" evidence="1">
    <location>
        <begin position="1"/>
        <end position="20"/>
    </location>
</feature>
<feature type="chain" id="PRO_5042552948" evidence="1">
    <location>
        <begin position="21"/>
        <end position="179"/>
    </location>
</feature>
<organism evidence="2">
    <name type="scientific">Papilio xuthus</name>
    <name type="common">Asian swallowtail butterfly</name>
    <dbReference type="NCBI Taxonomy" id="66420"/>
    <lineage>
        <taxon>Eukaryota</taxon>
        <taxon>Metazoa</taxon>
        <taxon>Ecdysozoa</taxon>
        <taxon>Arthropoda</taxon>
        <taxon>Hexapoda</taxon>
        <taxon>Insecta</taxon>
        <taxon>Pterygota</taxon>
        <taxon>Neoptera</taxon>
        <taxon>Endopterygota</taxon>
        <taxon>Lepidoptera</taxon>
        <taxon>Glossata</taxon>
        <taxon>Ditrysia</taxon>
        <taxon>Papilionoidea</taxon>
        <taxon>Papilionidae</taxon>
        <taxon>Papilioninae</taxon>
        <taxon>Papilio</taxon>
    </lineage>
</organism>
<dbReference type="AlphaFoldDB" id="A0AAJ7EG69"/>
<name>A0AAJ7EG69_PAPXU</name>